<dbReference type="OrthoDB" id="206263at2157"/>
<dbReference type="GeneID" id="14208440"/>
<evidence type="ECO:0008006" key="4">
    <source>
        <dbReference type="Google" id="ProtNLM"/>
    </source>
</evidence>
<dbReference type="Proteomes" id="UP000182829">
    <property type="component" value="Unassembled WGS sequence"/>
</dbReference>
<accession>A0A1I3RPX6</accession>
<dbReference type="EMBL" id="FORO01000033">
    <property type="protein sequence ID" value="SFJ47799.1"/>
    <property type="molecule type" value="Genomic_DNA"/>
</dbReference>
<feature type="transmembrane region" description="Helical" evidence="1">
    <location>
        <begin position="6"/>
        <end position="39"/>
    </location>
</feature>
<protein>
    <recommendedName>
        <fullName evidence="4">DUF456 domain-containing protein</fullName>
    </recommendedName>
</protein>
<dbReference type="PANTHER" id="PTHR39165">
    <property type="entry name" value="IG HYPOTHETICAL 17883"/>
    <property type="match status" value="1"/>
</dbReference>
<gene>
    <name evidence="2" type="ORF">SAMN05443661_1333</name>
</gene>
<feature type="transmembrane region" description="Helical" evidence="1">
    <location>
        <begin position="51"/>
        <end position="74"/>
    </location>
</feature>
<dbReference type="OMA" id="LYWVASG"/>
<dbReference type="InterPro" id="IPR007403">
    <property type="entry name" value="DUF456"/>
</dbReference>
<organism evidence="2 3">
    <name type="scientific">Natronobacterium gregoryi</name>
    <dbReference type="NCBI Taxonomy" id="44930"/>
    <lineage>
        <taxon>Archaea</taxon>
        <taxon>Methanobacteriati</taxon>
        <taxon>Methanobacteriota</taxon>
        <taxon>Stenosarchaea group</taxon>
        <taxon>Halobacteria</taxon>
        <taxon>Halobacteriales</taxon>
        <taxon>Natrialbaceae</taxon>
        <taxon>Natronobacterium</taxon>
    </lineage>
</organism>
<dbReference type="RefSeq" id="WP_015233645.1">
    <property type="nucleotide sequence ID" value="NZ_FORO01000033.1"/>
</dbReference>
<keyword evidence="1" id="KW-0472">Membrane</keyword>
<dbReference type="Pfam" id="PF04306">
    <property type="entry name" value="DUF456"/>
    <property type="match status" value="1"/>
</dbReference>
<keyword evidence="1" id="KW-1133">Transmembrane helix</keyword>
<sequence>MVEVVAVVAIALLVAAVVGTLVPLVPGGLLSLSGLVLYWWGSGFTEPGTVAFVVLAALALLTLSIEFFGGSIAARAGGASWTTTGVAAVVAILLMIVTGPIGFLVGLFGTVFVLEIVQNDDITGSARSAVYATVGVLASTAVQVLLTVSVLLGFLVSAFLF</sequence>
<dbReference type="AlphaFoldDB" id="A0A1I3RPX6"/>
<keyword evidence="1" id="KW-0812">Transmembrane</keyword>
<reference evidence="2 3" key="1">
    <citation type="submission" date="2016-10" db="EMBL/GenBank/DDBJ databases">
        <authorList>
            <person name="de Groot N.N."/>
        </authorList>
    </citation>
    <scope>NUCLEOTIDE SEQUENCE [LARGE SCALE GENOMIC DNA]</scope>
    <source>
        <strain evidence="2 3">SP2</strain>
    </source>
</reference>
<feature type="transmembrane region" description="Helical" evidence="1">
    <location>
        <begin position="129"/>
        <end position="160"/>
    </location>
</feature>
<dbReference type="PANTHER" id="PTHR39165:SF1">
    <property type="entry name" value="DUF456 DOMAIN-CONTAINING PROTEIN"/>
    <property type="match status" value="1"/>
</dbReference>
<evidence type="ECO:0000313" key="2">
    <source>
        <dbReference type="EMBL" id="SFJ47799.1"/>
    </source>
</evidence>
<evidence type="ECO:0000313" key="3">
    <source>
        <dbReference type="Proteomes" id="UP000182829"/>
    </source>
</evidence>
<proteinExistence type="predicted"/>
<feature type="transmembrane region" description="Helical" evidence="1">
    <location>
        <begin position="86"/>
        <end position="117"/>
    </location>
</feature>
<name>A0A1I3RPX6_9EURY</name>
<evidence type="ECO:0000256" key="1">
    <source>
        <dbReference type="SAM" id="Phobius"/>
    </source>
</evidence>